<evidence type="ECO:0000256" key="1">
    <source>
        <dbReference type="SAM" id="MobiDB-lite"/>
    </source>
</evidence>
<protein>
    <submittedName>
        <fullName evidence="2">Uncharacterized protein</fullName>
    </submittedName>
</protein>
<name>A0A5N6GZ92_ASPFL</name>
<sequence>MYSLLRSGLLGVTNSLCTTCTEQIAYYLPTEVSRSKSSNRKTRLKENKEQNATVTEYPRNRTCVREYLDREKECYAPGKEGRIMKS</sequence>
<reference evidence="2" key="1">
    <citation type="submission" date="2019-04" db="EMBL/GenBank/DDBJ databases">
        <title>Friends and foes A comparative genomics study of 23 Aspergillus species from section Flavi.</title>
        <authorList>
            <consortium name="DOE Joint Genome Institute"/>
            <person name="Kjaerbolling I."/>
            <person name="Vesth T."/>
            <person name="Frisvad J.C."/>
            <person name="Nybo J.L."/>
            <person name="Theobald S."/>
            <person name="Kildgaard S."/>
            <person name="Isbrandt T."/>
            <person name="Kuo A."/>
            <person name="Sato A."/>
            <person name="Lyhne E.K."/>
            <person name="Kogle M.E."/>
            <person name="Wiebenga A."/>
            <person name="Kun R.S."/>
            <person name="Lubbers R.J."/>
            <person name="Makela M.R."/>
            <person name="Barry K."/>
            <person name="Chovatia M."/>
            <person name="Clum A."/>
            <person name="Daum C."/>
            <person name="Haridas S."/>
            <person name="He G."/>
            <person name="LaButti K."/>
            <person name="Lipzen A."/>
            <person name="Mondo S."/>
            <person name="Riley R."/>
            <person name="Salamov A."/>
            <person name="Simmons B.A."/>
            <person name="Magnuson J.K."/>
            <person name="Henrissat B."/>
            <person name="Mortensen U.H."/>
            <person name="Larsen T.O."/>
            <person name="Devries R.P."/>
            <person name="Grigoriev I.V."/>
            <person name="Machida M."/>
            <person name="Baker S.E."/>
            <person name="Andersen M.R."/>
        </authorList>
    </citation>
    <scope>NUCLEOTIDE SEQUENCE [LARGE SCALE GENOMIC DNA]</scope>
    <source>
        <strain evidence="2">CBS 121.62</strain>
    </source>
</reference>
<dbReference type="AlphaFoldDB" id="A0A5N6GZ92"/>
<accession>A0A5N6GZ92</accession>
<proteinExistence type="predicted"/>
<organism evidence="2">
    <name type="scientific">Aspergillus flavus</name>
    <dbReference type="NCBI Taxonomy" id="5059"/>
    <lineage>
        <taxon>Eukaryota</taxon>
        <taxon>Fungi</taxon>
        <taxon>Dikarya</taxon>
        <taxon>Ascomycota</taxon>
        <taxon>Pezizomycotina</taxon>
        <taxon>Eurotiomycetes</taxon>
        <taxon>Eurotiomycetidae</taxon>
        <taxon>Eurotiales</taxon>
        <taxon>Aspergillaceae</taxon>
        <taxon>Aspergillus</taxon>
        <taxon>Aspergillus subgen. Circumdati</taxon>
    </lineage>
</organism>
<dbReference type="Proteomes" id="UP000325434">
    <property type="component" value="Unassembled WGS sequence"/>
</dbReference>
<gene>
    <name evidence="2" type="ORF">BDV35DRAFT_198904</name>
</gene>
<dbReference type="EMBL" id="ML734590">
    <property type="protein sequence ID" value="KAB8247298.1"/>
    <property type="molecule type" value="Genomic_DNA"/>
</dbReference>
<feature type="region of interest" description="Disordered" evidence="1">
    <location>
        <begin position="33"/>
        <end position="53"/>
    </location>
</feature>
<evidence type="ECO:0000313" key="2">
    <source>
        <dbReference type="EMBL" id="KAB8247298.1"/>
    </source>
</evidence>